<dbReference type="AlphaFoldDB" id="A0A8S3FKN8"/>
<evidence type="ECO:0000313" key="1">
    <source>
        <dbReference type="EMBL" id="CAF5125449.1"/>
    </source>
</evidence>
<dbReference type="Proteomes" id="UP000681720">
    <property type="component" value="Unassembled WGS sequence"/>
</dbReference>
<gene>
    <name evidence="1" type="ORF">GIL414_LOCUS63769</name>
</gene>
<accession>A0A8S3FKN8</accession>
<comment type="caution">
    <text evidence="1">The sequence shown here is derived from an EMBL/GenBank/DDBJ whole genome shotgun (WGS) entry which is preliminary data.</text>
</comment>
<proteinExistence type="predicted"/>
<evidence type="ECO:0000313" key="2">
    <source>
        <dbReference type="Proteomes" id="UP000681720"/>
    </source>
</evidence>
<protein>
    <submittedName>
        <fullName evidence="1">Uncharacterized protein</fullName>
    </submittedName>
</protein>
<organism evidence="1 2">
    <name type="scientific">Rotaria magnacalcarata</name>
    <dbReference type="NCBI Taxonomy" id="392030"/>
    <lineage>
        <taxon>Eukaryota</taxon>
        <taxon>Metazoa</taxon>
        <taxon>Spiralia</taxon>
        <taxon>Gnathifera</taxon>
        <taxon>Rotifera</taxon>
        <taxon>Eurotatoria</taxon>
        <taxon>Bdelloidea</taxon>
        <taxon>Philodinida</taxon>
        <taxon>Philodinidae</taxon>
        <taxon>Rotaria</taxon>
    </lineage>
</organism>
<dbReference type="EMBL" id="CAJOBJ010267655">
    <property type="protein sequence ID" value="CAF5125449.1"/>
    <property type="molecule type" value="Genomic_DNA"/>
</dbReference>
<feature type="non-terminal residue" evidence="1">
    <location>
        <position position="30"/>
    </location>
</feature>
<name>A0A8S3FKN8_9BILA</name>
<reference evidence="1" key="1">
    <citation type="submission" date="2021-02" db="EMBL/GenBank/DDBJ databases">
        <authorList>
            <person name="Nowell W R."/>
        </authorList>
    </citation>
    <scope>NUCLEOTIDE SEQUENCE</scope>
</reference>
<sequence length="30" mass="3141">MNSNSNNPYSSGSGIEVRLLMTSRDAGAVI</sequence>